<dbReference type="EMBL" id="JAUQOM010000012">
    <property type="protein sequence ID" value="MDO7836905.1"/>
    <property type="molecule type" value="Genomic_DNA"/>
</dbReference>
<dbReference type="RefSeq" id="WP_304537285.1">
    <property type="nucleotide sequence ID" value="NZ_JAUQOM010000012.1"/>
</dbReference>
<dbReference type="InterPro" id="IPR049243">
    <property type="entry name" value="DUF6878"/>
</dbReference>
<proteinExistence type="predicted"/>
<dbReference type="Proteomes" id="UP001176471">
    <property type="component" value="Unassembled WGS sequence"/>
</dbReference>
<feature type="domain" description="DUF6878" evidence="1">
    <location>
        <begin position="17"/>
        <end position="136"/>
    </location>
</feature>
<accession>A0ABT8ZT23</accession>
<reference evidence="2" key="1">
    <citation type="submission" date="2023-07" db="EMBL/GenBank/DDBJ databases">
        <title>Bacterial whole genome sequence for Sphingobium sp. HBC34.</title>
        <authorList>
            <person name="Le V."/>
            <person name="Ko S.-R."/>
            <person name="Ahn C.-Y."/>
            <person name="Oh H.-M."/>
        </authorList>
    </citation>
    <scope>NUCLEOTIDE SEQUENCE</scope>
    <source>
        <strain evidence="2">HBC34</strain>
    </source>
</reference>
<gene>
    <name evidence="2" type="ORF">Q4610_17805</name>
</gene>
<evidence type="ECO:0000313" key="3">
    <source>
        <dbReference type="Proteomes" id="UP001176471"/>
    </source>
</evidence>
<evidence type="ECO:0000259" key="1">
    <source>
        <dbReference type="Pfam" id="PF21798"/>
    </source>
</evidence>
<dbReference type="Pfam" id="PF21798">
    <property type="entry name" value="DUF6878"/>
    <property type="match status" value="1"/>
</dbReference>
<name>A0ABT8ZT23_9SPHN</name>
<sequence length="141" mass="15033">MSDTATIAPAAATTFEACKQAIFPILAAHGIARITIDYNGEGDEGQVNDVLAFDAAGEQVDLPTVDCERHQLGYDGTIASDVTDLASALDSFATEALCALYMGWEDNAGSCGELEILTEPQTVTLTHNWRIETFDTTVSEL</sequence>
<evidence type="ECO:0000313" key="2">
    <source>
        <dbReference type="EMBL" id="MDO7836905.1"/>
    </source>
</evidence>
<protein>
    <recommendedName>
        <fullName evidence="1">DUF6878 domain-containing protein</fullName>
    </recommendedName>
</protein>
<comment type="caution">
    <text evidence="2">The sequence shown here is derived from an EMBL/GenBank/DDBJ whole genome shotgun (WGS) entry which is preliminary data.</text>
</comment>
<keyword evidence="3" id="KW-1185">Reference proteome</keyword>
<organism evidence="2 3">
    <name type="scientific">Sphingobium cyanobacteriorum</name>
    <dbReference type="NCBI Taxonomy" id="3063954"/>
    <lineage>
        <taxon>Bacteria</taxon>
        <taxon>Pseudomonadati</taxon>
        <taxon>Pseudomonadota</taxon>
        <taxon>Alphaproteobacteria</taxon>
        <taxon>Sphingomonadales</taxon>
        <taxon>Sphingomonadaceae</taxon>
        <taxon>Sphingobium</taxon>
    </lineage>
</organism>